<accession>A0ABS3E2G2</accession>
<evidence type="ECO:0000259" key="2">
    <source>
        <dbReference type="Pfam" id="PF13229"/>
    </source>
</evidence>
<dbReference type="InterPro" id="IPR039448">
    <property type="entry name" value="Beta_helix"/>
</dbReference>
<organism evidence="4 5">
    <name type="scientific">Microbulbifer salipaludis</name>
    <dbReference type="NCBI Taxonomy" id="187980"/>
    <lineage>
        <taxon>Bacteria</taxon>
        <taxon>Pseudomonadati</taxon>
        <taxon>Pseudomonadota</taxon>
        <taxon>Gammaproteobacteria</taxon>
        <taxon>Cellvibrionales</taxon>
        <taxon>Microbulbiferaceae</taxon>
        <taxon>Microbulbifer</taxon>
    </lineage>
</organism>
<dbReference type="Pfam" id="PF13229">
    <property type="entry name" value="Beta_helix"/>
    <property type="match status" value="1"/>
</dbReference>
<dbReference type="SUPFAM" id="SSF51126">
    <property type="entry name" value="Pectin lyase-like"/>
    <property type="match status" value="1"/>
</dbReference>
<gene>
    <name evidence="4" type="ORF">JF535_01225</name>
</gene>
<dbReference type="InterPro" id="IPR006626">
    <property type="entry name" value="PbH1"/>
</dbReference>
<dbReference type="InterPro" id="IPR032179">
    <property type="entry name" value="Cry22Aa_Ig-like"/>
</dbReference>
<evidence type="ECO:0000259" key="3">
    <source>
        <dbReference type="Pfam" id="PF16403"/>
    </source>
</evidence>
<dbReference type="InterPro" id="IPR011050">
    <property type="entry name" value="Pectin_lyase_fold/virulence"/>
</dbReference>
<dbReference type="Proteomes" id="UP000664293">
    <property type="component" value="Unassembled WGS sequence"/>
</dbReference>
<keyword evidence="5" id="KW-1185">Reference proteome</keyword>
<protein>
    <submittedName>
        <fullName evidence="4">DUF5011 domain-containing protein</fullName>
    </submittedName>
</protein>
<sequence length="587" mass="64215">MQLLHGSGYRDPGATAVDKEDGDISHEITVTGLPIDTSTPGDYKVTYSVTDSGESVDTEERLVTIEENRPPSISLLGEEYIEIKRGSVFTDPGATARDTEDGDITSEIQVVDHVDSNTVGDYSVDYRVRDSAGAEVSASRRVTVTEAPSPYSHIPVTIDKQGYTTVVPAQDSKLIYVSNSTGDNHNDGLTPESPVKTIVKGKSLLRDGYPDWLLLKIGDQWPEGLGKWVKSGRSPKEPMVVTAYGKGVDRPLLMTGSNDGLRASGGGGSPKIIENLVVSGLHFYAHTRDPDSESFTSVSVSRGINWFRGTSYLLIEDNYIEHYKEGIQIDDLDNLNISGVTIRRNVIVDSYSTSSHAQGIYVARSEGVLIEENTFDHNGWHESFPGANATKFNHSIYIQNGNLDIDIRNNIISRSSSHGMQLRPGGVIDGNFLIRNPISILLGLSDSGVSDGKITNNIILNGNDIGPGPLQRGWGIDFKPENNALVENNIVAHVLSAAGNRFGIKESAVATYGKNIVYRWEEGTDAGKSYSDPERTIEEFDQILGGDGTFESFIANIRSQSRLNWNQDYSIENIKQFFREGFAEKTL</sequence>
<evidence type="ECO:0000313" key="5">
    <source>
        <dbReference type="Proteomes" id="UP000664293"/>
    </source>
</evidence>
<feature type="domain" description="Pesticidal crystal protein Cry22Aa Ig-like" evidence="3">
    <location>
        <begin position="1"/>
        <end position="65"/>
    </location>
</feature>
<evidence type="ECO:0000313" key="4">
    <source>
        <dbReference type="EMBL" id="MBN8429460.1"/>
    </source>
</evidence>
<dbReference type="InterPro" id="IPR012334">
    <property type="entry name" value="Pectin_lyas_fold"/>
</dbReference>
<feature type="region of interest" description="Disordered" evidence="1">
    <location>
        <begin position="1"/>
        <end position="20"/>
    </location>
</feature>
<name>A0ABS3E2G2_9GAMM</name>
<feature type="domain" description="Pesticidal crystal protein Cry22Aa Ig-like" evidence="3">
    <location>
        <begin position="73"/>
        <end position="144"/>
    </location>
</feature>
<dbReference type="InterPro" id="IPR013783">
    <property type="entry name" value="Ig-like_fold"/>
</dbReference>
<proteinExistence type="predicted"/>
<dbReference type="Gene3D" id="2.60.40.10">
    <property type="entry name" value="Immunoglobulins"/>
    <property type="match status" value="2"/>
</dbReference>
<dbReference type="Pfam" id="PF16403">
    <property type="entry name" value="Bact_surface_Ig-like"/>
    <property type="match status" value="2"/>
</dbReference>
<feature type="domain" description="Right handed beta helix" evidence="2">
    <location>
        <begin position="274"/>
        <end position="398"/>
    </location>
</feature>
<dbReference type="EMBL" id="JAEKJR010000001">
    <property type="protein sequence ID" value="MBN8429460.1"/>
    <property type="molecule type" value="Genomic_DNA"/>
</dbReference>
<reference evidence="4 5" key="1">
    <citation type="submission" date="2020-12" db="EMBL/GenBank/DDBJ databases">
        <title>Oil enriched cultivation method for isolating marine PHA-producing bacteria.</title>
        <authorList>
            <person name="Zheng W."/>
            <person name="Yu S."/>
            <person name="Huang Y."/>
        </authorList>
    </citation>
    <scope>NUCLEOTIDE SEQUENCE [LARGE SCALE GENOMIC DNA]</scope>
    <source>
        <strain evidence="4 5">SN0-2</strain>
    </source>
</reference>
<comment type="caution">
    <text evidence="4">The sequence shown here is derived from an EMBL/GenBank/DDBJ whole genome shotgun (WGS) entry which is preliminary data.</text>
</comment>
<evidence type="ECO:0000256" key="1">
    <source>
        <dbReference type="SAM" id="MobiDB-lite"/>
    </source>
</evidence>
<dbReference type="Gene3D" id="2.160.20.10">
    <property type="entry name" value="Single-stranded right-handed beta-helix, Pectin lyase-like"/>
    <property type="match status" value="1"/>
</dbReference>
<dbReference type="SMART" id="SM00710">
    <property type="entry name" value="PbH1"/>
    <property type="match status" value="6"/>
</dbReference>